<protein>
    <submittedName>
        <fullName evidence="2">Uncharacterized protein</fullName>
    </submittedName>
</protein>
<organism evidence="2 3">
    <name type="scientific">Aphanomyces invadans</name>
    <dbReference type="NCBI Taxonomy" id="157072"/>
    <lineage>
        <taxon>Eukaryota</taxon>
        <taxon>Sar</taxon>
        <taxon>Stramenopiles</taxon>
        <taxon>Oomycota</taxon>
        <taxon>Saprolegniomycetes</taxon>
        <taxon>Saprolegniales</taxon>
        <taxon>Verrucalvaceae</taxon>
        <taxon>Aphanomyces</taxon>
    </lineage>
</organism>
<accession>A0A3R6WKC6</accession>
<reference evidence="2 3" key="1">
    <citation type="submission" date="2018-08" db="EMBL/GenBank/DDBJ databases">
        <title>Aphanomyces genome sequencing and annotation.</title>
        <authorList>
            <person name="Minardi D."/>
            <person name="Oidtmann B."/>
            <person name="Van Der Giezen M."/>
            <person name="Studholme D.J."/>
        </authorList>
    </citation>
    <scope>NUCLEOTIDE SEQUENCE [LARGE SCALE GENOMIC DNA]</scope>
    <source>
        <strain evidence="2 3">NJM0002</strain>
    </source>
</reference>
<dbReference type="AlphaFoldDB" id="A0A3R6WKC6"/>
<keyword evidence="3" id="KW-1185">Reference proteome</keyword>
<proteinExistence type="predicted"/>
<dbReference type="EMBL" id="QUSY01000556">
    <property type="protein sequence ID" value="RHY28601.1"/>
    <property type="molecule type" value="Genomic_DNA"/>
</dbReference>
<feature type="region of interest" description="Disordered" evidence="1">
    <location>
        <begin position="1"/>
        <end position="24"/>
    </location>
</feature>
<evidence type="ECO:0000313" key="2">
    <source>
        <dbReference type="EMBL" id="RHY28601.1"/>
    </source>
</evidence>
<dbReference type="VEuPathDB" id="FungiDB:H310_12069"/>
<evidence type="ECO:0000313" key="3">
    <source>
        <dbReference type="Proteomes" id="UP000285060"/>
    </source>
</evidence>
<feature type="compositionally biased region" description="Polar residues" evidence="1">
    <location>
        <begin position="11"/>
        <end position="22"/>
    </location>
</feature>
<name>A0A3R6WKC6_9STRA</name>
<dbReference type="Proteomes" id="UP000285060">
    <property type="component" value="Unassembled WGS sequence"/>
</dbReference>
<sequence length="129" mass="14126">MEASGSPKQPLVTQDTTWQDSGGSDEYVLVEREYEGIGREVLQDDNLADDLAALPNEEDGMKEVCVAGCLPIGWMSGGHMQDAAADVTASDVPHVQPQSCAKEEPHMTWQDDENRVEELLGICYKRCDA</sequence>
<evidence type="ECO:0000256" key="1">
    <source>
        <dbReference type="SAM" id="MobiDB-lite"/>
    </source>
</evidence>
<comment type="caution">
    <text evidence="2">The sequence shown here is derived from an EMBL/GenBank/DDBJ whole genome shotgun (WGS) entry which is preliminary data.</text>
</comment>
<gene>
    <name evidence="2" type="ORF">DYB32_005844</name>
</gene>